<evidence type="ECO:0008006" key="4">
    <source>
        <dbReference type="Google" id="ProtNLM"/>
    </source>
</evidence>
<dbReference type="PROSITE" id="PS51375">
    <property type="entry name" value="PPR"/>
    <property type="match status" value="2"/>
</dbReference>
<keyword evidence="1" id="KW-0677">Repeat</keyword>
<dbReference type="Pfam" id="PF01535">
    <property type="entry name" value="PPR"/>
    <property type="match status" value="1"/>
</dbReference>
<dbReference type="NCBIfam" id="TIGR00756">
    <property type="entry name" value="PPR"/>
    <property type="match status" value="2"/>
</dbReference>
<dbReference type="Pfam" id="PF20431">
    <property type="entry name" value="E_motif"/>
    <property type="match status" value="1"/>
</dbReference>
<protein>
    <recommendedName>
        <fullName evidence="4">Pentatricopeptide repeat-containing protein</fullName>
    </recommendedName>
</protein>
<dbReference type="PANTHER" id="PTHR47926:SF496">
    <property type="entry name" value="PENTACOTRIPEPTIDE-REPEAT REGION OF PRORP DOMAIN-CONTAINING PROTEIN"/>
    <property type="match status" value="1"/>
</dbReference>
<dbReference type="Pfam" id="PF12854">
    <property type="entry name" value="PPR_1"/>
    <property type="match status" value="1"/>
</dbReference>
<evidence type="ECO:0000256" key="1">
    <source>
        <dbReference type="ARBA" id="ARBA00022737"/>
    </source>
</evidence>
<feature type="repeat" description="PPR" evidence="2">
    <location>
        <begin position="124"/>
        <end position="158"/>
    </location>
</feature>
<dbReference type="EMBL" id="GGEC01002360">
    <property type="protein sequence ID" value="MBW82843.1"/>
    <property type="molecule type" value="Transcribed_RNA"/>
</dbReference>
<evidence type="ECO:0000256" key="2">
    <source>
        <dbReference type="PROSITE-ProRule" id="PRU00708"/>
    </source>
</evidence>
<dbReference type="InterPro" id="IPR002885">
    <property type="entry name" value="PPR_rpt"/>
</dbReference>
<dbReference type="Gene3D" id="1.25.40.10">
    <property type="entry name" value="Tetratricopeptide repeat domain"/>
    <property type="match status" value="3"/>
</dbReference>
<dbReference type="FunFam" id="1.25.40.10:FF:001093">
    <property type="entry name" value="Pentatricopeptide repeat-containing protein At2g34400"/>
    <property type="match status" value="1"/>
</dbReference>
<dbReference type="InterPro" id="IPR046848">
    <property type="entry name" value="E_motif"/>
</dbReference>
<dbReference type="AlphaFoldDB" id="A0A2P2INN4"/>
<name>A0A2P2INN4_RHIMU</name>
<dbReference type="Pfam" id="PF13041">
    <property type="entry name" value="PPR_2"/>
    <property type="match status" value="1"/>
</dbReference>
<accession>A0A2P2INN4</accession>
<dbReference type="GO" id="GO:0003723">
    <property type="term" value="F:RNA binding"/>
    <property type="evidence" value="ECO:0007669"/>
    <property type="project" value="InterPro"/>
</dbReference>
<dbReference type="PANTHER" id="PTHR47926">
    <property type="entry name" value="PENTATRICOPEPTIDE REPEAT-CONTAINING PROTEIN"/>
    <property type="match status" value="1"/>
</dbReference>
<dbReference type="GO" id="GO:0009451">
    <property type="term" value="P:RNA modification"/>
    <property type="evidence" value="ECO:0007669"/>
    <property type="project" value="InterPro"/>
</dbReference>
<dbReference type="SUPFAM" id="SSF48452">
    <property type="entry name" value="TPR-like"/>
    <property type="match status" value="1"/>
</dbReference>
<evidence type="ECO:0000313" key="3">
    <source>
        <dbReference type="EMBL" id="MBW82843.1"/>
    </source>
</evidence>
<sequence length="302" mass="33029">MYSRCSALKFSKKAFDMLPKKDQISCSSLVSGYAQNELLEEAVLLLREISMSNFAAIDSFMISSVLGAAAVANRLCIGTQLHAHVTKMGLNSNVSVGTSLVTMYSKCGGIEDCSKAFDHIEEPDVVGWTTMIASYAQHGKGLEALRVYDHMIKAGIRPDSVTFVGVLSACSHANLVEEGYFHFNTMTKDFGIQPNNRHYACMVDILCRSGRLKEAEMFINSMPIEPDPLVWETLLAACKLHGDVQLGQEAAKKVMDLEPLDAGAYVALSNICADVGQWEEVVGIRSQMKGTGVRKEPGWSFI</sequence>
<feature type="repeat" description="PPR" evidence="2">
    <location>
        <begin position="22"/>
        <end position="56"/>
    </location>
</feature>
<dbReference type="InterPro" id="IPR011990">
    <property type="entry name" value="TPR-like_helical_dom_sf"/>
</dbReference>
<proteinExistence type="predicted"/>
<dbReference type="InterPro" id="IPR046960">
    <property type="entry name" value="PPR_At4g14850-like_plant"/>
</dbReference>
<reference evidence="3" key="1">
    <citation type="submission" date="2018-02" db="EMBL/GenBank/DDBJ databases">
        <title>Rhizophora mucronata_Transcriptome.</title>
        <authorList>
            <person name="Meera S.P."/>
            <person name="Sreeshan A."/>
            <person name="Augustine A."/>
        </authorList>
    </citation>
    <scope>NUCLEOTIDE SEQUENCE</scope>
    <source>
        <tissue evidence="3">Leaf</tissue>
    </source>
</reference>
<organism evidence="3">
    <name type="scientific">Rhizophora mucronata</name>
    <name type="common">Asiatic mangrove</name>
    <dbReference type="NCBI Taxonomy" id="61149"/>
    <lineage>
        <taxon>Eukaryota</taxon>
        <taxon>Viridiplantae</taxon>
        <taxon>Streptophyta</taxon>
        <taxon>Embryophyta</taxon>
        <taxon>Tracheophyta</taxon>
        <taxon>Spermatophyta</taxon>
        <taxon>Magnoliopsida</taxon>
        <taxon>eudicotyledons</taxon>
        <taxon>Gunneridae</taxon>
        <taxon>Pentapetalae</taxon>
        <taxon>rosids</taxon>
        <taxon>fabids</taxon>
        <taxon>Malpighiales</taxon>
        <taxon>Rhizophoraceae</taxon>
        <taxon>Rhizophora</taxon>
    </lineage>
</organism>